<feature type="region of interest" description="Disordered" evidence="1">
    <location>
        <begin position="745"/>
        <end position="765"/>
    </location>
</feature>
<dbReference type="AlphaFoldDB" id="A0A1Q9EZC7"/>
<evidence type="ECO:0000313" key="3">
    <source>
        <dbReference type="Proteomes" id="UP000186817"/>
    </source>
</evidence>
<sequence>MADRRGPWPYGPVDVWRLHAKPSLKELFDWHAVDGRLDGSGFTRLLQVQRESDGFKNYISDAFSRVLQAKIFNLSTNATLEWEDFLFPYQYSFFPHRRKWFAQFTLWSCLKVRRQTLPQGSLHYRYLPKTEARFMAAVGRSMVEWCNHHVSHRAKMPQALSPPPPPPPPRGGYQEESKALSVTAMLPQGCKIWGAKQATVRCSFPRKNAGQRGRLAVLVTGIKDRYYPRSAFKHVVVPAAREGYEVDYFALLDWQPSVATNRITGEAIGAFNPMHADNKRENRSVSSPQFANASVRQGLSLVTRLARASGASFLYLQFGGVQEDPPLHGCNRYLGRGSAEVMDYRRTRFAYKTVEFLWNLTLERSKREGVTAYTHVLWQREDAHWVDDLRLELFRNPWAVSGISVYGVCNAVPNFPTESYISDKVFLVGGVAAMSFFKLYDLVNCGNPSHELSQVERPEQFIVKATQALGLEFHELPWNSLPVIIGRHMKIYGYADIAVVFCLKFSRSCLFRPSGSRVAASIVPYRGCEVFATSSNMTQSTPTSVNVTDRDESVSNLRFEDYDLDSLDIGGGVRGGEVWLLVRAVFLLLLVRHNVDSCDRTFEYRSVIAEVPVGEVDYQIPVAPGLAGTHNPPVKNLRVQGHLSWSSLFEQTTPVGLKVSDTSPQITNIEFSDQDLDVDEIGGNLTWTEPLGRKYSAAGERCLLGSLELAQRGVEDGINASDISGSQRLKLQAPKKVQEDSDILHNMPRPHARNPKALTKSPQHQGRRHFMENASDTFDMTSTAYAVQEAQVSSRSDQMSRWENHPSDKGPALSMAAGSNPLLAAKKPEEGRLDGFCNLVLRKTTYIEFDFGTDMLIERIETKGRETIFQWASRLQCRKFVLRALYELFSVTKFSLSYTRNGYTWFDLPQVYEEWGNPAPRTTLVENIILPHSFLAMKLRLNQLEYFSFPCMRVDIFGCKRADTVGVEEINIPLETDFTPYDHILFFMASYLQEQSTPFAHRLNDEDGRVTDLAFIDQDLDQEELGGYVTFTPPPVLSSNIAS</sequence>
<feature type="region of interest" description="Disordered" evidence="1">
    <location>
        <begin position="155"/>
        <end position="177"/>
    </location>
</feature>
<dbReference type="EMBL" id="LSRX01000038">
    <property type="protein sequence ID" value="OLQ12702.1"/>
    <property type="molecule type" value="Genomic_DNA"/>
</dbReference>
<protein>
    <submittedName>
        <fullName evidence="2">Uncharacterized protein</fullName>
    </submittedName>
</protein>
<name>A0A1Q9EZC7_SYMMI</name>
<feature type="compositionally biased region" description="Basic and acidic residues" evidence="1">
    <location>
        <begin position="798"/>
        <end position="808"/>
    </location>
</feature>
<proteinExistence type="predicted"/>
<keyword evidence="3" id="KW-1185">Reference proteome</keyword>
<dbReference type="SUPFAM" id="SSF49785">
    <property type="entry name" value="Galactose-binding domain-like"/>
    <property type="match status" value="1"/>
</dbReference>
<evidence type="ECO:0000256" key="1">
    <source>
        <dbReference type="SAM" id="MobiDB-lite"/>
    </source>
</evidence>
<comment type="caution">
    <text evidence="2">The sequence shown here is derived from an EMBL/GenBank/DDBJ whole genome shotgun (WGS) entry which is preliminary data.</text>
</comment>
<accession>A0A1Q9EZC7</accession>
<dbReference type="Gene3D" id="2.60.120.260">
    <property type="entry name" value="Galactose-binding domain-like"/>
    <property type="match status" value="1"/>
</dbReference>
<evidence type="ECO:0000313" key="2">
    <source>
        <dbReference type="EMBL" id="OLQ12702.1"/>
    </source>
</evidence>
<gene>
    <name evidence="2" type="ORF">AK812_SmicGene3290</name>
</gene>
<organism evidence="2 3">
    <name type="scientific">Symbiodinium microadriaticum</name>
    <name type="common">Dinoflagellate</name>
    <name type="synonym">Zooxanthella microadriatica</name>
    <dbReference type="NCBI Taxonomy" id="2951"/>
    <lineage>
        <taxon>Eukaryota</taxon>
        <taxon>Sar</taxon>
        <taxon>Alveolata</taxon>
        <taxon>Dinophyceae</taxon>
        <taxon>Suessiales</taxon>
        <taxon>Symbiodiniaceae</taxon>
        <taxon>Symbiodinium</taxon>
    </lineage>
</organism>
<reference evidence="2 3" key="1">
    <citation type="submission" date="2016-02" db="EMBL/GenBank/DDBJ databases">
        <title>Genome analysis of coral dinoflagellate symbionts highlights evolutionary adaptations to a symbiotic lifestyle.</title>
        <authorList>
            <person name="Aranda M."/>
            <person name="Li Y."/>
            <person name="Liew Y.J."/>
            <person name="Baumgarten S."/>
            <person name="Simakov O."/>
            <person name="Wilson M."/>
            <person name="Piel J."/>
            <person name="Ashoor H."/>
            <person name="Bougouffa S."/>
            <person name="Bajic V.B."/>
            <person name="Ryu T."/>
            <person name="Ravasi T."/>
            <person name="Bayer T."/>
            <person name="Micklem G."/>
            <person name="Kim H."/>
            <person name="Bhak J."/>
            <person name="Lajeunesse T.C."/>
            <person name="Voolstra C.R."/>
        </authorList>
    </citation>
    <scope>NUCLEOTIDE SEQUENCE [LARGE SCALE GENOMIC DNA]</scope>
    <source>
        <strain evidence="2 3">CCMP2467</strain>
    </source>
</reference>
<feature type="region of interest" description="Disordered" evidence="1">
    <location>
        <begin position="795"/>
        <end position="815"/>
    </location>
</feature>
<feature type="compositionally biased region" description="Pro residues" evidence="1">
    <location>
        <begin position="160"/>
        <end position="170"/>
    </location>
</feature>
<dbReference type="InterPro" id="IPR008979">
    <property type="entry name" value="Galactose-bd-like_sf"/>
</dbReference>
<dbReference type="Proteomes" id="UP000186817">
    <property type="component" value="Unassembled WGS sequence"/>
</dbReference>
<dbReference type="OrthoDB" id="414581at2759"/>